<evidence type="ECO:0000259" key="9">
    <source>
        <dbReference type="PROSITE" id="PS51215"/>
    </source>
</evidence>
<dbReference type="InterPro" id="IPR050777">
    <property type="entry name" value="SET2_Histone-Lys_MeTrsfase"/>
</dbReference>
<feature type="domain" description="SET" evidence="8">
    <location>
        <begin position="125"/>
        <end position="216"/>
    </location>
</feature>
<dbReference type="GO" id="GO:0032259">
    <property type="term" value="P:methylation"/>
    <property type="evidence" value="ECO:0007669"/>
    <property type="project" value="UniProtKB-KW"/>
</dbReference>
<accession>A0A8S9UMT2</accession>
<proteinExistence type="predicted"/>
<keyword evidence="5" id="KW-0808">Transferase</keyword>
<keyword evidence="7" id="KW-0539">Nucleus</keyword>
<dbReference type="GO" id="GO:0005694">
    <property type="term" value="C:chromosome"/>
    <property type="evidence" value="ECO:0007669"/>
    <property type="project" value="UniProtKB-SubCell"/>
</dbReference>
<comment type="caution">
    <text evidence="10">The sequence shown here is derived from an EMBL/GenBank/DDBJ whole genome shotgun (WGS) entry which is preliminary data.</text>
</comment>
<keyword evidence="4" id="KW-0489">Methyltransferase</keyword>
<dbReference type="Gene3D" id="2.170.270.10">
    <property type="entry name" value="SET domain"/>
    <property type="match status" value="1"/>
</dbReference>
<reference evidence="10" key="1">
    <citation type="submission" date="2020-03" db="EMBL/GenBank/DDBJ databases">
        <title>Hybrid Assembly of Korean Phytophthora infestans isolates.</title>
        <authorList>
            <person name="Prokchorchik M."/>
            <person name="Lee Y."/>
            <person name="Seo J."/>
            <person name="Cho J.-H."/>
            <person name="Park Y.-E."/>
            <person name="Jang D.-C."/>
            <person name="Im J.-S."/>
            <person name="Choi J.-G."/>
            <person name="Park H.-J."/>
            <person name="Lee G.-B."/>
            <person name="Lee Y.-G."/>
            <person name="Hong S.-Y."/>
            <person name="Cho K."/>
            <person name="Sohn K.H."/>
        </authorList>
    </citation>
    <scope>NUCLEOTIDE SEQUENCE</scope>
    <source>
        <strain evidence="10">KR_2_A2</strain>
    </source>
</reference>
<dbReference type="Pfam" id="PF00856">
    <property type="entry name" value="SET"/>
    <property type="match status" value="1"/>
</dbReference>
<feature type="non-terminal residue" evidence="10">
    <location>
        <position position="1"/>
    </location>
</feature>
<keyword evidence="3" id="KW-0158">Chromosome</keyword>
<feature type="domain" description="AWS" evidence="9">
    <location>
        <begin position="81"/>
        <end position="131"/>
    </location>
</feature>
<dbReference type="InterPro" id="IPR046341">
    <property type="entry name" value="SET_dom_sf"/>
</dbReference>
<evidence type="ECO:0000256" key="6">
    <source>
        <dbReference type="ARBA" id="ARBA00022691"/>
    </source>
</evidence>
<dbReference type="Proteomes" id="UP000704712">
    <property type="component" value="Unassembled WGS sequence"/>
</dbReference>
<evidence type="ECO:0000256" key="4">
    <source>
        <dbReference type="ARBA" id="ARBA00022603"/>
    </source>
</evidence>
<dbReference type="SMART" id="SM00570">
    <property type="entry name" value="AWS"/>
    <property type="match status" value="1"/>
</dbReference>
<evidence type="ECO:0000256" key="3">
    <source>
        <dbReference type="ARBA" id="ARBA00022454"/>
    </source>
</evidence>
<organism evidence="10 11">
    <name type="scientific">Phytophthora infestans</name>
    <name type="common">Potato late blight agent</name>
    <name type="synonym">Botrytis infestans</name>
    <dbReference type="NCBI Taxonomy" id="4787"/>
    <lineage>
        <taxon>Eukaryota</taxon>
        <taxon>Sar</taxon>
        <taxon>Stramenopiles</taxon>
        <taxon>Oomycota</taxon>
        <taxon>Peronosporomycetes</taxon>
        <taxon>Peronosporales</taxon>
        <taxon>Peronosporaceae</taxon>
        <taxon>Phytophthora</taxon>
    </lineage>
</organism>
<gene>
    <name evidence="10" type="ORF">GN958_ATG10513</name>
</gene>
<comment type="subcellular location">
    <subcellularLocation>
        <location evidence="2">Chromosome</location>
    </subcellularLocation>
    <subcellularLocation>
        <location evidence="1">Nucleus</location>
    </subcellularLocation>
</comment>
<evidence type="ECO:0000256" key="2">
    <source>
        <dbReference type="ARBA" id="ARBA00004286"/>
    </source>
</evidence>
<evidence type="ECO:0000259" key="8">
    <source>
        <dbReference type="PROSITE" id="PS50280"/>
    </source>
</evidence>
<keyword evidence="6" id="KW-0949">S-adenosyl-L-methionine</keyword>
<dbReference type="InterPro" id="IPR001214">
    <property type="entry name" value="SET_dom"/>
</dbReference>
<dbReference type="PROSITE" id="PS51215">
    <property type="entry name" value="AWS"/>
    <property type="match status" value="1"/>
</dbReference>
<dbReference type="SUPFAM" id="SSF82199">
    <property type="entry name" value="SET domain"/>
    <property type="match status" value="1"/>
</dbReference>
<dbReference type="AlphaFoldDB" id="A0A8S9UMT2"/>
<dbReference type="Pfam" id="PF17907">
    <property type="entry name" value="AWS"/>
    <property type="match status" value="1"/>
</dbReference>
<dbReference type="GO" id="GO:0005634">
    <property type="term" value="C:nucleus"/>
    <property type="evidence" value="ECO:0007669"/>
    <property type="project" value="UniProtKB-SubCell"/>
</dbReference>
<dbReference type="EMBL" id="JAACNO010001471">
    <property type="protein sequence ID" value="KAF4140349.1"/>
    <property type="molecule type" value="Genomic_DNA"/>
</dbReference>
<name>A0A8S9UMT2_PHYIN</name>
<protein>
    <submittedName>
        <fullName evidence="10">SET domain-containing protein</fullName>
    </submittedName>
</protein>
<dbReference type="GO" id="GO:0042054">
    <property type="term" value="F:histone methyltransferase activity"/>
    <property type="evidence" value="ECO:0007669"/>
    <property type="project" value="InterPro"/>
</dbReference>
<evidence type="ECO:0000313" key="11">
    <source>
        <dbReference type="Proteomes" id="UP000704712"/>
    </source>
</evidence>
<evidence type="ECO:0000313" key="10">
    <source>
        <dbReference type="EMBL" id="KAF4140349.1"/>
    </source>
</evidence>
<sequence>PSKRPSRAAAAAANAGMYRQLKQKDAPLGVILAPILVQCKMDSESMVGHVMDGVIAQAFESIRIVEANVCIGGARLAHSIGDFPVCCCEIDEKTEYACGEGCINRSMRYECDVEYCPCGERCSNRQLQIRSTVTTAVVDCERKGVGLIVLEGINSGQFVGKYVGEVLNISEAKLRSQLYRNSEHIDMVQVNANMIIDATRFGGRMRFMNHSCEPNC</sequence>
<dbReference type="PANTHER" id="PTHR22884">
    <property type="entry name" value="SET DOMAIN PROTEINS"/>
    <property type="match status" value="1"/>
</dbReference>
<evidence type="ECO:0000256" key="1">
    <source>
        <dbReference type="ARBA" id="ARBA00004123"/>
    </source>
</evidence>
<evidence type="ECO:0000256" key="5">
    <source>
        <dbReference type="ARBA" id="ARBA00022679"/>
    </source>
</evidence>
<dbReference type="PROSITE" id="PS50280">
    <property type="entry name" value="SET"/>
    <property type="match status" value="1"/>
</dbReference>
<dbReference type="InterPro" id="IPR006560">
    <property type="entry name" value="AWS_dom"/>
</dbReference>
<evidence type="ECO:0000256" key="7">
    <source>
        <dbReference type="ARBA" id="ARBA00023242"/>
    </source>
</evidence>